<feature type="compositionally biased region" description="Basic residues" evidence="1">
    <location>
        <begin position="117"/>
        <end position="129"/>
    </location>
</feature>
<proteinExistence type="predicted"/>
<evidence type="ECO:0000313" key="2">
    <source>
        <dbReference type="EMBL" id="PBK77866.1"/>
    </source>
</evidence>
<protein>
    <submittedName>
        <fullName evidence="2">Uncharacterized protein</fullName>
    </submittedName>
</protein>
<evidence type="ECO:0000256" key="1">
    <source>
        <dbReference type="SAM" id="MobiDB-lite"/>
    </source>
</evidence>
<organism evidence="2 3">
    <name type="scientific">Armillaria solidipes</name>
    <dbReference type="NCBI Taxonomy" id="1076256"/>
    <lineage>
        <taxon>Eukaryota</taxon>
        <taxon>Fungi</taxon>
        <taxon>Dikarya</taxon>
        <taxon>Basidiomycota</taxon>
        <taxon>Agaricomycotina</taxon>
        <taxon>Agaricomycetes</taxon>
        <taxon>Agaricomycetidae</taxon>
        <taxon>Agaricales</taxon>
        <taxon>Marasmiineae</taxon>
        <taxon>Physalacriaceae</taxon>
        <taxon>Armillaria</taxon>
    </lineage>
</organism>
<name>A0A2H3CRE3_9AGAR</name>
<feature type="compositionally biased region" description="Basic and acidic residues" evidence="1">
    <location>
        <begin position="156"/>
        <end position="167"/>
    </location>
</feature>
<dbReference type="AlphaFoldDB" id="A0A2H3CRE3"/>
<evidence type="ECO:0000313" key="3">
    <source>
        <dbReference type="Proteomes" id="UP000218334"/>
    </source>
</evidence>
<dbReference type="Proteomes" id="UP000218334">
    <property type="component" value="Unassembled WGS sequence"/>
</dbReference>
<dbReference type="EMBL" id="KZ293415">
    <property type="protein sequence ID" value="PBK77866.1"/>
    <property type="molecule type" value="Genomic_DNA"/>
</dbReference>
<reference evidence="3" key="1">
    <citation type="journal article" date="2017" name="Nat. Ecol. Evol.">
        <title>Genome expansion and lineage-specific genetic innovations in the forest pathogenic fungi Armillaria.</title>
        <authorList>
            <person name="Sipos G."/>
            <person name="Prasanna A.N."/>
            <person name="Walter M.C."/>
            <person name="O'Connor E."/>
            <person name="Balint B."/>
            <person name="Krizsan K."/>
            <person name="Kiss B."/>
            <person name="Hess J."/>
            <person name="Varga T."/>
            <person name="Slot J."/>
            <person name="Riley R."/>
            <person name="Boka B."/>
            <person name="Rigling D."/>
            <person name="Barry K."/>
            <person name="Lee J."/>
            <person name="Mihaltcheva S."/>
            <person name="LaButti K."/>
            <person name="Lipzen A."/>
            <person name="Waldron R."/>
            <person name="Moloney N.M."/>
            <person name="Sperisen C."/>
            <person name="Kredics L."/>
            <person name="Vagvoelgyi C."/>
            <person name="Patrignani A."/>
            <person name="Fitzpatrick D."/>
            <person name="Nagy I."/>
            <person name="Doyle S."/>
            <person name="Anderson J.B."/>
            <person name="Grigoriev I.V."/>
            <person name="Gueldener U."/>
            <person name="Muensterkoetter M."/>
            <person name="Nagy L.G."/>
        </authorList>
    </citation>
    <scope>NUCLEOTIDE SEQUENCE [LARGE SCALE GENOMIC DNA]</scope>
    <source>
        <strain evidence="3">28-4</strain>
    </source>
</reference>
<feature type="region of interest" description="Disordered" evidence="1">
    <location>
        <begin position="116"/>
        <end position="180"/>
    </location>
</feature>
<feature type="compositionally biased region" description="Basic and acidic residues" evidence="1">
    <location>
        <begin position="23"/>
        <end position="35"/>
    </location>
</feature>
<keyword evidence="3" id="KW-1185">Reference proteome</keyword>
<accession>A0A2H3CRE3</accession>
<feature type="region of interest" description="Disordered" evidence="1">
    <location>
        <begin position="23"/>
        <end position="53"/>
    </location>
</feature>
<feature type="compositionally biased region" description="Basic and acidic residues" evidence="1">
    <location>
        <begin position="42"/>
        <end position="53"/>
    </location>
</feature>
<gene>
    <name evidence="2" type="ORF">ARMSODRAFT_968154</name>
</gene>
<sequence length="180" mass="21085">MEKHSDWKAAKAKEACAEKLRLDQETETKQEEDKQQMTILKEQQETTEKKRLDDLVKEKKREMLGIDISREKECGDCSLNKGIFQYKYAVDGDTKSSYGNDQYKNQNKEKLEAAEKKHLRKERKKKKAKNNAAKVRTAKSNKRREVQKTIEAALANEEKRTDVDNKENYLNLQKKRSTNS</sequence>